<accession>A0A518EZP7</accession>
<evidence type="ECO:0008006" key="4">
    <source>
        <dbReference type="Google" id="ProtNLM"/>
    </source>
</evidence>
<dbReference type="Pfam" id="PF13385">
    <property type="entry name" value="Laminin_G_3"/>
    <property type="match status" value="1"/>
</dbReference>
<proteinExistence type="predicted"/>
<dbReference type="InterPro" id="IPR013320">
    <property type="entry name" value="ConA-like_dom_sf"/>
</dbReference>
<dbReference type="AlphaFoldDB" id="A0A518EZP7"/>
<dbReference type="EMBL" id="CP036434">
    <property type="protein sequence ID" value="QDV09560.1"/>
    <property type="molecule type" value="Genomic_DNA"/>
</dbReference>
<reference evidence="2 3" key="1">
    <citation type="submission" date="2019-02" db="EMBL/GenBank/DDBJ databases">
        <title>Deep-cultivation of Planctomycetes and their phenomic and genomic characterization uncovers novel biology.</title>
        <authorList>
            <person name="Wiegand S."/>
            <person name="Jogler M."/>
            <person name="Boedeker C."/>
            <person name="Pinto D."/>
            <person name="Vollmers J."/>
            <person name="Rivas-Marin E."/>
            <person name="Kohn T."/>
            <person name="Peeters S.H."/>
            <person name="Heuer A."/>
            <person name="Rast P."/>
            <person name="Oberbeckmann S."/>
            <person name="Bunk B."/>
            <person name="Jeske O."/>
            <person name="Meyerdierks A."/>
            <person name="Storesund J.E."/>
            <person name="Kallscheuer N."/>
            <person name="Luecker S."/>
            <person name="Lage O.M."/>
            <person name="Pohl T."/>
            <person name="Merkel B.J."/>
            <person name="Hornburger P."/>
            <person name="Mueller R.-W."/>
            <person name="Bruemmer F."/>
            <person name="Labrenz M."/>
            <person name="Spormann A.M."/>
            <person name="Op den Camp H."/>
            <person name="Overmann J."/>
            <person name="Amann R."/>
            <person name="Jetten M.S.M."/>
            <person name="Mascher T."/>
            <person name="Medema M.H."/>
            <person name="Devos D.P."/>
            <person name="Kaster A.-K."/>
            <person name="Ovreas L."/>
            <person name="Rohde M."/>
            <person name="Galperin M.Y."/>
            <person name="Jogler C."/>
        </authorList>
    </citation>
    <scope>NUCLEOTIDE SEQUENCE [LARGE SCALE GENOMIC DNA]</scope>
    <source>
        <strain evidence="2 3">Poly30</strain>
    </source>
</reference>
<feature type="chain" id="PRO_5021970198" description="LamG-like jellyroll fold domain-containing protein" evidence="1">
    <location>
        <begin position="25"/>
        <end position="282"/>
    </location>
</feature>
<feature type="signal peptide" evidence="1">
    <location>
        <begin position="1"/>
        <end position="24"/>
    </location>
</feature>
<organism evidence="2 3">
    <name type="scientific">Saltatorellus ferox</name>
    <dbReference type="NCBI Taxonomy" id="2528018"/>
    <lineage>
        <taxon>Bacteria</taxon>
        <taxon>Pseudomonadati</taxon>
        <taxon>Planctomycetota</taxon>
        <taxon>Planctomycetia</taxon>
        <taxon>Planctomycetia incertae sedis</taxon>
        <taxon>Saltatorellus</taxon>
    </lineage>
</organism>
<name>A0A518EZP7_9BACT</name>
<evidence type="ECO:0000256" key="1">
    <source>
        <dbReference type="SAM" id="SignalP"/>
    </source>
</evidence>
<keyword evidence="3" id="KW-1185">Reference proteome</keyword>
<gene>
    <name evidence="2" type="ORF">Poly30_51180</name>
</gene>
<keyword evidence="1" id="KW-0732">Signal</keyword>
<evidence type="ECO:0000313" key="3">
    <source>
        <dbReference type="Proteomes" id="UP000320390"/>
    </source>
</evidence>
<evidence type="ECO:0000313" key="2">
    <source>
        <dbReference type="EMBL" id="QDV09560.1"/>
    </source>
</evidence>
<dbReference type="Gene3D" id="2.60.120.200">
    <property type="match status" value="1"/>
</dbReference>
<sequence precursor="true">MNAPLPLSALALFLSACSSSGTGTAVLDPDLSDQVLLYSSFDATADADFAAGDGSLYTKTRGADPAHAGLLDDAVRIAPGAGIKGGALEFTAKDRNLIYYKAQGNMGYDNSAWSGAISFWLQLDPATDLEPGYCDPIQITDTRYNDASIWVDFTKVTPRKFRLGVIGDLAAWNPEGVEGNDNPEFVRRLIPMDTPPFQRGSWTHVLINFDRLGSESGSAELFVDGESIGALPVLDSFTWEEENARIMLGLSYIGLMDELAIFSRPLARGEIAALFNGAELGL</sequence>
<dbReference type="Proteomes" id="UP000320390">
    <property type="component" value="Chromosome"/>
</dbReference>
<dbReference type="SUPFAM" id="SSF49899">
    <property type="entry name" value="Concanavalin A-like lectins/glucanases"/>
    <property type="match status" value="1"/>
</dbReference>
<protein>
    <recommendedName>
        <fullName evidence="4">LamG-like jellyroll fold domain-containing protein</fullName>
    </recommendedName>
</protein>
<dbReference type="OrthoDB" id="257393at2"/>
<dbReference type="RefSeq" id="WP_145204134.1">
    <property type="nucleotide sequence ID" value="NZ_CP036434.1"/>
</dbReference>